<keyword evidence="3" id="KW-0554">One-carbon metabolism</keyword>
<keyword evidence="4" id="KW-0808">Transferase</keyword>
<evidence type="ECO:0000256" key="2">
    <source>
        <dbReference type="ARBA" id="ARBA00006376"/>
    </source>
</evidence>
<feature type="domain" description="Serine hydroxymethyltransferase-like" evidence="6">
    <location>
        <begin position="12"/>
        <end position="416"/>
    </location>
</feature>
<accession>A0A1V4QE66</accession>
<dbReference type="PANTHER" id="PTHR11680:SF35">
    <property type="entry name" value="SERINE HYDROXYMETHYLTRANSFERASE 1"/>
    <property type="match status" value="1"/>
</dbReference>
<dbReference type="GO" id="GO:0046653">
    <property type="term" value="P:tetrahydrofolate metabolic process"/>
    <property type="evidence" value="ECO:0007669"/>
    <property type="project" value="TreeGrafter"/>
</dbReference>
<dbReference type="Pfam" id="PF00464">
    <property type="entry name" value="SHMT"/>
    <property type="match status" value="1"/>
</dbReference>
<gene>
    <name evidence="7" type="ORF">BXT86_05380</name>
</gene>
<evidence type="ECO:0000313" key="8">
    <source>
        <dbReference type="Proteomes" id="UP000191663"/>
    </source>
</evidence>
<dbReference type="GO" id="GO:0006730">
    <property type="term" value="P:one-carbon metabolic process"/>
    <property type="evidence" value="ECO:0007669"/>
    <property type="project" value="UniProtKB-KW"/>
</dbReference>
<dbReference type="EMBL" id="MUKB01000095">
    <property type="protein sequence ID" value="OPX17650.1"/>
    <property type="molecule type" value="Genomic_DNA"/>
</dbReference>
<sequence>MSDFKDKVKNLVEQTIKNNIWRQRECINLIPSETTPSPLVKLCEISDPAGRYAEHRTMKGKEVYFYQGIDFIRDIEEELRSEMAEYFGCPKVELRPISGQMANEVVFKAVVKFINRGRKEGEPFRRLKLVMNNGLNNGGHLSSQPMGALFNYVDEDPETKRERVINFPIQKDNPYKIDTEELAQILQKEKPELIVFGKSMFLYKEPVRFVYELVKDCQPRPIIMYDMAHVLGLYGAMQEPFAEGADIVTGSTHKTFFGPQRGVVATNIDKESPLAKLWIDIKGRAFPGSTSNHHLGTLLGLLMATYEMNAFKKDYQTQVLNNAKAFARALKEQGIDVEGDESDGFTQTHQVVIRVKRFGSGNELARRLEENNIIANYQALPDDESFLEASGIRMGVQEMTRFGMKEEDFKVLARYVGEVVRENKDVKDEAKRFRSRFLRMQYCVPADEAGPLAAEILSSIFPESDFFKLFVQNLERSVSTIS</sequence>
<dbReference type="GO" id="GO:0005737">
    <property type="term" value="C:cytoplasm"/>
    <property type="evidence" value="ECO:0007669"/>
    <property type="project" value="TreeGrafter"/>
</dbReference>
<evidence type="ECO:0000256" key="5">
    <source>
        <dbReference type="ARBA" id="ARBA00022898"/>
    </source>
</evidence>
<protein>
    <recommendedName>
        <fullName evidence="6">Serine hydroxymethyltransferase-like domain-containing protein</fullName>
    </recommendedName>
</protein>
<dbReference type="AlphaFoldDB" id="A0A1V4QE66"/>
<evidence type="ECO:0000313" key="7">
    <source>
        <dbReference type="EMBL" id="OPX17650.1"/>
    </source>
</evidence>
<dbReference type="GO" id="GO:0030170">
    <property type="term" value="F:pyridoxal phosphate binding"/>
    <property type="evidence" value="ECO:0007669"/>
    <property type="project" value="InterPro"/>
</dbReference>
<reference evidence="8" key="1">
    <citation type="submission" date="2017-01" db="EMBL/GenBank/DDBJ databases">
        <title>Novel pathways for hydrocarbon cycling and metabolic interdependencies in hydrothermal sediment communities.</title>
        <authorList>
            <person name="Dombrowski N."/>
            <person name="Seitz K."/>
            <person name="Teske A."/>
            <person name="Baker B."/>
        </authorList>
    </citation>
    <scope>NUCLEOTIDE SEQUENCE [LARGE SCALE GENOMIC DNA]</scope>
</reference>
<dbReference type="Gene3D" id="3.40.640.10">
    <property type="entry name" value="Type I PLP-dependent aspartate aminotransferase-like (Major domain)"/>
    <property type="match status" value="1"/>
</dbReference>
<dbReference type="InterPro" id="IPR015422">
    <property type="entry name" value="PyrdxlP-dep_Trfase_small"/>
</dbReference>
<dbReference type="SUPFAM" id="SSF53383">
    <property type="entry name" value="PLP-dependent transferases"/>
    <property type="match status" value="1"/>
</dbReference>
<name>A0A1V4QE66_UNCW3</name>
<evidence type="ECO:0000259" key="6">
    <source>
        <dbReference type="Pfam" id="PF00464"/>
    </source>
</evidence>
<dbReference type="InterPro" id="IPR049943">
    <property type="entry name" value="Ser_HO-MeTrfase-like"/>
</dbReference>
<evidence type="ECO:0000256" key="4">
    <source>
        <dbReference type="ARBA" id="ARBA00022679"/>
    </source>
</evidence>
<dbReference type="GO" id="GO:0019264">
    <property type="term" value="P:glycine biosynthetic process from serine"/>
    <property type="evidence" value="ECO:0007669"/>
    <property type="project" value="TreeGrafter"/>
</dbReference>
<comment type="cofactor">
    <cofactor evidence="1">
        <name>pyridoxal 5'-phosphate</name>
        <dbReference type="ChEBI" id="CHEBI:597326"/>
    </cofactor>
</comment>
<keyword evidence="5" id="KW-0663">Pyridoxal phosphate</keyword>
<comment type="similarity">
    <text evidence="2">Belongs to the SHMT family.</text>
</comment>
<dbReference type="Gene3D" id="3.90.1150.10">
    <property type="entry name" value="Aspartate Aminotransferase, domain 1"/>
    <property type="match status" value="1"/>
</dbReference>
<dbReference type="GO" id="GO:0004372">
    <property type="term" value="F:glycine hydroxymethyltransferase activity"/>
    <property type="evidence" value="ECO:0007669"/>
    <property type="project" value="TreeGrafter"/>
</dbReference>
<dbReference type="InterPro" id="IPR015421">
    <property type="entry name" value="PyrdxlP-dep_Trfase_major"/>
</dbReference>
<comment type="caution">
    <text evidence="7">The sequence shown here is derived from an EMBL/GenBank/DDBJ whole genome shotgun (WGS) entry which is preliminary data.</text>
</comment>
<dbReference type="InterPro" id="IPR015424">
    <property type="entry name" value="PyrdxlP-dep_Trfase"/>
</dbReference>
<proteinExistence type="inferred from homology"/>
<evidence type="ECO:0000256" key="1">
    <source>
        <dbReference type="ARBA" id="ARBA00001933"/>
    </source>
</evidence>
<evidence type="ECO:0000256" key="3">
    <source>
        <dbReference type="ARBA" id="ARBA00022563"/>
    </source>
</evidence>
<organism evidence="7 8">
    <name type="scientific">candidate division WOR-3 bacterium 4484_100</name>
    <dbReference type="NCBI Taxonomy" id="1936077"/>
    <lineage>
        <taxon>Bacteria</taxon>
        <taxon>Bacteria division WOR-3</taxon>
    </lineage>
</organism>
<dbReference type="Proteomes" id="UP000191663">
    <property type="component" value="Unassembled WGS sequence"/>
</dbReference>
<dbReference type="PROSITE" id="PS00096">
    <property type="entry name" value="SHMT"/>
    <property type="match status" value="1"/>
</dbReference>
<dbReference type="InterPro" id="IPR039429">
    <property type="entry name" value="SHMT-like_dom"/>
</dbReference>
<dbReference type="PANTHER" id="PTHR11680">
    <property type="entry name" value="SERINE HYDROXYMETHYLTRANSFERASE"/>
    <property type="match status" value="1"/>
</dbReference>
<dbReference type="InterPro" id="IPR019798">
    <property type="entry name" value="Ser_HO-MeTrfase_PLP_BS"/>
</dbReference>